<dbReference type="AlphaFoldDB" id="A0A8B6X0T6"/>
<evidence type="ECO:0000256" key="10">
    <source>
        <dbReference type="ARBA" id="ARBA00039545"/>
    </source>
</evidence>
<keyword evidence="4" id="KW-0436">Ligase</keyword>
<evidence type="ECO:0000256" key="4">
    <source>
        <dbReference type="ARBA" id="ARBA00022598"/>
    </source>
</evidence>
<proteinExistence type="predicted"/>
<dbReference type="Proteomes" id="UP000675920">
    <property type="component" value="Unplaced"/>
</dbReference>
<dbReference type="CDD" id="cd05936">
    <property type="entry name" value="FC-FACS_FadD_like"/>
    <property type="match status" value="1"/>
</dbReference>
<reference evidence="15" key="1">
    <citation type="journal article" date="1996" name="Structure">
        <title>Crystal structure of firefly luciferase throws light on a superfamily of adenylate-forming enzymes.</title>
        <authorList>
            <person name="Conti E."/>
            <person name="Franks N.P."/>
            <person name="Brick P."/>
        </authorList>
    </citation>
    <scope>NUCLEOTIDE SEQUENCE</scope>
</reference>
<reference evidence="15" key="2">
    <citation type="submission" date="2025-08" db="UniProtKB">
        <authorList>
            <consortium name="RefSeq"/>
        </authorList>
    </citation>
    <scope>IDENTIFICATION</scope>
</reference>
<dbReference type="PANTHER" id="PTHR43767:SF8">
    <property type="entry name" value="LONG-CHAIN-FATTY-ACID--COA LIGASE"/>
    <property type="match status" value="1"/>
</dbReference>
<dbReference type="InterPro" id="IPR050237">
    <property type="entry name" value="ATP-dep_AMP-bd_enzyme"/>
</dbReference>
<dbReference type="FunFam" id="3.30.300.30:FF:000006">
    <property type="entry name" value="Long-chain-fatty-acid--CoA ligase FadD"/>
    <property type="match status" value="1"/>
</dbReference>
<evidence type="ECO:0000256" key="7">
    <source>
        <dbReference type="ARBA" id="ARBA00022842"/>
    </source>
</evidence>
<evidence type="ECO:0000256" key="9">
    <source>
        <dbReference type="ARBA" id="ARBA00026121"/>
    </source>
</evidence>
<keyword evidence="7" id="KW-0460">Magnesium</keyword>
<accession>A0A8B6X0T6</accession>
<dbReference type="GO" id="GO:0004467">
    <property type="term" value="F:long-chain fatty acid-CoA ligase activity"/>
    <property type="evidence" value="ECO:0007669"/>
    <property type="project" value="UniProtKB-EC"/>
</dbReference>
<comment type="subcellular location">
    <subcellularLocation>
        <location evidence="2">Membrane</location>
        <topology evidence="2">Peripheral membrane protein</topology>
    </subcellularLocation>
</comment>
<sequence length="594" mass="63033">MAGPRPWLAHYPPGVPADIEALPAATLARLLDSAFARHARRTAFTCLGARMSYARLDALSRAFAAWLQARGMAPGGRVAVMLPNLMSWPVAAAGVIRAGSVLVNVNPLYTARELAHQLADSGAEAIVVLDKVTPSLAEALPATRIRVIVVASAGDLLGPLRGAATDFVLRHVRKEVPAMTLPGAVRLPRALAEGRRLQSRAPDPAPDDVAVLQYTGGTTGTAKGAMLSHRNLLANLAQSRAWLAPAWTEDGQKAVGADHGADRNTGAGADRNANVASATSVDAGANAEPLTVLIALPLYHVFAFTVGALLFMELGGHAVLVPDPRRIDGLVALLKRHRIHVFPAVNTLFRELTRHPRIGEVDFSALRLSIGGGMAVQPSVAADWRRVTGSNIVEGYGLSETSPIVACNPVTTEGFTGSIGLPLPSTAISIRDDDGLTELAHGVPGEICVRGPQVMAGYWNRPAETAQAFTPDGWLRTGDIGVMDGEGRTVIVDRKKDMVLVSGFNVYPNEIEALVAAHPGVAECAVIGVPDEHSGEAVKLVVVRRNAALDTATLTAFCRDRLAGYKRPKIIEFRDVLPKSQVGKVLRRSLRERE</sequence>
<dbReference type="SUPFAM" id="SSF56801">
    <property type="entry name" value="Acetyl-CoA synthetase-like"/>
    <property type="match status" value="1"/>
</dbReference>
<evidence type="ECO:0000256" key="3">
    <source>
        <dbReference type="ARBA" id="ARBA00005005"/>
    </source>
</evidence>
<evidence type="ECO:0000313" key="14">
    <source>
        <dbReference type="Proteomes" id="UP000675920"/>
    </source>
</evidence>
<dbReference type="Gene3D" id="3.40.50.980">
    <property type="match status" value="1"/>
</dbReference>
<organism evidence="14 15">
    <name type="scientific">Derxia gummosa DSM 723</name>
    <dbReference type="NCBI Taxonomy" id="1121388"/>
    <lineage>
        <taxon>Bacteria</taxon>
        <taxon>Pseudomonadati</taxon>
        <taxon>Pseudomonadota</taxon>
        <taxon>Betaproteobacteria</taxon>
        <taxon>Burkholderiales</taxon>
        <taxon>Alcaligenaceae</taxon>
        <taxon>Derxia</taxon>
    </lineage>
</organism>
<evidence type="ECO:0000256" key="2">
    <source>
        <dbReference type="ARBA" id="ARBA00004170"/>
    </source>
</evidence>
<evidence type="ECO:0000256" key="8">
    <source>
        <dbReference type="ARBA" id="ARBA00023136"/>
    </source>
</evidence>
<evidence type="ECO:0000256" key="1">
    <source>
        <dbReference type="ARBA" id="ARBA00001946"/>
    </source>
</evidence>
<keyword evidence="8" id="KW-0472">Membrane</keyword>
<dbReference type="Pfam" id="PF13193">
    <property type="entry name" value="AMP-binding_C"/>
    <property type="match status" value="1"/>
</dbReference>
<comment type="cofactor">
    <cofactor evidence="1">
        <name>Mg(2+)</name>
        <dbReference type="ChEBI" id="CHEBI:18420"/>
    </cofactor>
</comment>
<dbReference type="Gene3D" id="3.40.50.12780">
    <property type="entry name" value="N-terminal domain of ligase-like"/>
    <property type="match status" value="1"/>
</dbReference>
<dbReference type="EC" id="6.2.1.3" evidence="9"/>
<keyword evidence="6" id="KW-0067">ATP-binding</keyword>
<evidence type="ECO:0000256" key="5">
    <source>
        <dbReference type="ARBA" id="ARBA00022741"/>
    </source>
</evidence>
<dbReference type="InterPro" id="IPR025110">
    <property type="entry name" value="AMP-bd_C"/>
</dbReference>
<dbReference type="PANTHER" id="PTHR43767">
    <property type="entry name" value="LONG-CHAIN-FATTY-ACID--COA LIGASE"/>
    <property type="match status" value="1"/>
</dbReference>
<dbReference type="InterPro" id="IPR045851">
    <property type="entry name" value="AMP-bd_C_sf"/>
</dbReference>
<keyword evidence="5" id="KW-0547">Nucleotide-binding</keyword>
<dbReference type="Gene3D" id="3.30.300.30">
    <property type="match status" value="1"/>
</dbReference>
<dbReference type="InterPro" id="IPR020845">
    <property type="entry name" value="AMP-binding_CS"/>
</dbReference>
<feature type="domain" description="AMP-binding enzyme C-terminal" evidence="13">
    <location>
        <begin position="510"/>
        <end position="584"/>
    </location>
</feature>
<dbReference type="Pfam" id="PF00501">
    <property type="entry name" value="AMP-binding"/>
    <property type="match status" value="2"/>
</dbReference>
<dbReference type="InterPro" id="IPR042099">
    <property type="entry name" value="ANL_N_sf"/>
</dbReference>
<evidence type="ECO:0000256" key="6">
    <source>
        <dbReference type="ARBA" id="ARBA00022840"/>
    </source>
</evidence>
<dbReference type="GO" id="GO:0016020">
    <property type="term" value="C:membrane"/>
    <property type="evidence" value="ECO:0007669"/>
    <property type="project" value="UniProtKB-SubCell"/>
</dbReference>
<dbReference type="PROSITE" id="PS00455">
    <property type="entry name" value="AMP_BINDING"/>
    <property type="match status" value="1"/>
</dbReference>
<evidence type="ECO:0000313" key="15">
    <source>
        <dbReference type="RefSeq" id="WP_028309904.1"/>
    </source>
</evidence>
<feature type="domain" description="AMP-dependent synthetase/ligase" evidence="12">
    <location>
        <begin position="277"/>
        <end position="459"/>
    </location>
</feature>
<dbReference type="InterPro" id="IPR000873">
    <property type="entry name" value="AMP-dep_synth/lig_dom"/>
</dbReference>
<protein>
    <recommendedName>
        <fullName evidence="10">Long-chain-fatty-acid--CoA ligase</fullName>
        <ecNumber evidence="9">6.2.1.3</ecNumber>
    </recommendedName>
    <alternativeName>
        <fullName evidence="11">Long-chain acyl-CoA synthetase</fullName>
    </alternativeName>
</protein>
<evidence type="ECO:0000259" key="13">
    <source>
        <dbReference type="Pfam" id="PF13193"/>
    </source>
</evidence>
<comment type="pathway">
    <text evidence="3">Lipid metabolism; fatty acid beta-oxidation.</text>
</comment>
<evidence type="ECO:0000259" key="12">
    <source>
        <dbReference type="Pfam" id="PF00501"/>
    </source>
</evidence>
<name>A0A8B6X0T6_9BURK</name>
<evidence type="ECO:0000256" key="11">
    <source>
        <dbReference type="ARBA" id="ARBA00042773"/>
    </source>
</evidence>
<feature type="domain" description="AMP-dependent synthetase/ligase" evidence="12">
    <location>
        <begin position="34"/>
        <end position="240"/>
    </location>
</feature>
<dbReference type="RefSeq" id="WP_028309904.1">
    <property type="nucleotide sequence ID" value="NZ_AXWS01000002.1"/>
</dbReference>
<dbReference type="OrthoDB" id="9766486at2"/>
<keyword evidence="14" id="KW-1185">Reference proteome</keyword>
<dbReference type="GO" id="GO:0005524">
    <property type="term" value="F:ATP binding"/>
    <property type="evidence" value="ECO:0007669"/>
    <property type="project" value="UniProtKB-KW"/>
</dbReference>